<keyword evidence="2" id="KW-1185">Reference proteome</keyword>
<protein>
    <recommendedName>
        <fullName evidence="3">REJ domain-containing protein</fullName>
    </recommendedName>
</protein>
<evidence type="ECO:0000313" key="2">
    <source>
        <dbReference type="Proteomes" id="UP001396898"/>
    </source>
</evidence>
<dbReference type="Proteomes" id="UP001396898">
    <property type="component" value="Unassembled WGS sequence"/>
</dbReference>
<evidence type="ECO:0000313" key="1">
    <source>
        <dbReference type="EMBL" id="KAK8016020.1"/>
    </source>
</evidence>
<name>A0ABR1RM34_9PEZI</name>
<evidence type="ECO:0008006" key="3">
    <source>
        <dbReference type="Google" id="ProtNLM"/>
    </source>
</evidence>
<sequence>MTHSASVSQSYSSSIDSASVTPSASASYTSASQTSPSTPSTTVCTATATAPASITVTTTTITSLVNETTTTAVSTTESISTAVPTTVPITATTVVTSTVPPATPTVVLRAAGASVGGQYLQLRPSDVSYITFTSDLVGASSFYLTSSGSLASVAYADTVALYSKDVGSSSYVIFGSNGVSNRNGGVPMSCQYSSPTNIGSTGLFTCPNGGSAPSNFAALNNLMNVQSSSGAGSVLTLQYTVLS</sequence>
<comment type="caution">
    <text evidence="1">The sequence shown here is derived from an EMBL/GenBank/DDBJ whole genome shotgun (WGS) entry which is preliminary data.</text>
</comment>
<reference evidence="1 2" key="1">
    <citation type="submission" date="2023-01" db="EMBL/GenBank/DDBJ databases">
        <title>Analysis of 21 Apiospora genomes using comparative genomics revels a genus with tremendous synthesis potential of carbohydrate active enzymes and secondary metabolites.</title>
        <authorList>
            <person name="Sorensen T."/>
        </authorList>
    </citation>
    <scope>NUCLEOTIDE SEQUENCE [LARGE SCALE GENOMIC DNA]</scope>
    <source>
        <strain evidence="1 2">CBS 20057</strain>
    </source>
</reference>
<accession>A0ABR1RM34</accession>
<organism evidence="1 2">
    <name type="scientific">Apiospora marii</name>
    <dbReference type="NCBI Taxonomy" id="335849"/>
    <lineage>
        <taxon>Eukaryota</taxon>
        <taxon>Fungi</taxon>
        <taxon>Dikarya</taxon>
        <taxon>Ascomycota</taxon>
        <taxon>Pezizomycotina</taxon>
        <taxon>Sordariomycetes</taxon>
        <taxon>Xylariomycetidae</taxon>
        <taxon>Amphisphaeriales</taxon>
        <taxon>Apiosporaceae</taxon>
        <taxon>Apiospora</taxon>
    </lineage>
</organism>
<gene>
    <name evidence="1" type="ORF">PG991_008908</name>
</gene>
<dbReference type="EMBL" id="JAQQWI010000012">
    <property type="protein sequence ID" value="KAK8016020.1"/>
    <property type="molecule type" value="Genomic_DNA"/>
</dbReference>
<proteinExistence type="predicted"/>